<name>A0ABU1JK22_9PROT</name>
<dbReference type="NCBIfam" id="NF008334">
    <property type="entry name" value="PRK11119.1"/>
    <property type="match status" value="1"/>
</dbReference>
<protein>
    <submittedName>
        <fullName evidence="3">Glycine betaine/proline transport system substrate-binding protein</fullName>
    </submittedName>
</protein>
<proteinExistence type="predicted"/>
<evidence type="ECO:0000259" key="2">
    <source>
        <dbReference type="Pfam" id="PF04069"/>
    </source>
</evidence>
<dbReference type="RefSeq" id="WP_309793057.1">
    <property type="nucleotide sequence ID" value="NZ_JAVDPW010000002.1"/>
</dbReference>
<keyword evidence="4" id="KW-1185">Reference proteome</keyword>
<dbReference type="SUPFAM" id="SSF53850">
    <property type="entry name" value="Periplasmic binding protein-like II"/>
    <property type="match status" value="1"/>
</dbReference>
<dbReference type="Gene3D" id="3.40.190.10">
    <property type="entry name" value="Periplasmic binding protein-like II"/>
    <property type="match status" value="1"/>
</dbReference>
<accession>A0ABU1JK22</accession>
<feature type="domain" description="ABC-type glycine betaine transport system substrate-binding" evidence="2">
    <location>
        <begin position="52"/>
        <end position="334"/>
    </location>
</feature>
<dbReference type="Pfam" id="PF04069">
    <property type="entry name" value="OpuAC"/>
    <property type="match status" value="1"/>
</dbReference>
<feature type="signal peptide" evidence="1">
    <location>
        <begin position="1"/>
        <end position="34"/>
    </location>
</feature>
<dbReference type="PROSITE" id="PS51318">
    <property type="entry name" value="TAT"/>
    <property type="match status" value="1"/>
</dbReference>
<evidence type="ECO:0000256" key="1">
    <source>
        <dbReference type="SAM" id="SignalP"/>
    </source>
</evidence>
<dbReference type="Proteomes" id="UP001262410">
    <property type="component" value="Unassembled WGS sequence"/>
</dbReference>
<comment type="caution">
    <text evidence="3">The sequence shown here is derived from an EMBL/GenBank/DDBJ whole genome shotgun (WGS) entry which is preliminary data.</text>
</comment>
<evidence type="ECO:0000313" key="4">
    <source>
        <dbReference type="Proteomes" id="UP001262410"/>
    </source>
</evidence>
<dbReference type="InterPro" id="IPR007210">
    <property type="entry name" value="ABC_Gly_betaine_transp_sub-bd"/>
</dbReference>
<evidence type="ECO:0000313" key="3">
    <source>
        <dbReference type="EMBL" id="MDR6288961.1"/>
    </source>
</evidence>
<dbReference type="Gene3D" id="3.40.190.100">
    <property type="entry name" value="Glycine betaine-binding periplasmic protein, domain 2"/>
    <property type="match status" value="1"/>
</dbReference>
<gene>
    <name evidence="3" type="ORF">E9232_001468</name>
</gene>
<sequence length="351" mass="37420">MVSSMGRRARLSSTVLAAAILTAALSATALPALAADLPGSGKTIRFVQDDSLGGNYVEDQILVTAFKKLGYDVNVTVMNGTLFFQAASQGDVDMSSAVTLPQREPGYRKVEKELAVVGTGGIRGGGINGYLIDKKTADANAITHFDQLKDPKIAALFGTDGKAELTGCDPGWSCADVIEHQVKAFGLSDTVHIVRGKYEALMGETVARVQRGEPALYYTWSPSWVNDALVPGKDVVWLPTPFDSLPEGMPPIKTALVPGVVGCAGGQDPCRMALGEWNYNTVVNRSFLAANPAVKTLIEAASWPRETWVAWEGSINKDGSSNRNIKKLADDWIAANQAEFDGWVAQAMAGQ</sequence>
<keyword evidence="1" id="KW-0732">Signal</keyword>
<feature type="chain" id="PRO_5046667105" evidence="1">
    <location>
        <begin position="35"/>
        <end position="351"/>
    </location>
</feature>
<dbReference type="InterPro" id="IPR006311">
    <property type="entry name" value="TAT_signal"/>
</dbReference>
<dbReference type="EMBL" id="JAVDPW010000002">
    <property type="protein sequence ID" value="MDR6288961.1"/>
    <property type="molecule type" value="Genomic_DNA"/>
</dbReference>
<organism evidence="3 4">
    <name type="scientific">Inquilinus ginsengisoli</name>
    <dbReference type="NCBI Taxonomy" id="363840"/>
    <lineage>
        <taxon>Bacteria</taxon>
        <taxon>Pseudomonadati</taxon>
        <taxon>Pseudomonadota</taxon>
        <taxon>Alphaproteobacteria</taxon>
        <taxon>Rhodospirillales</taxon>
        <taxon>Rhodospirillaceae</taxon>
        <taxon>Inquilinus</taxon>
    </lineage>
</organism>
<reference evidence="3 4" key="1">
    <citation type="submission" date="2023-07" db="EMBL/GenBank/DDBJ databases">
        <title>Sorghum-associated microbial communities from plants grown in Nebraska, USA.</title>
        <authorList>
            <person name="Schachtman D."/>
        </authorList>
    </citation>
    <scope>NUCLEOTIDE SEQUENCE [LARGE SCALE GENOMIC DNA]</scope>
    <source>
        <strain evidence="3 4">584</strain>
    </source>
</reference>